<dbReference type="RefSeq" id="WP_208236208.1">
    <property type="nucleotide sequence ID" value="NZ_BAAAQU010000001.1"/>
</dbReference>
<proteinExistence type="predicted"/>
<reference evidence="2" key="1">
    <citation type="submission" date="2021-03" db="EMBL/GenBank/DDBJ databases">
        <title>Leucobacter chromiisoli sp. nov., isolated from chromium-containing soil of chemical plant.</title>
        <authorList>
            <person name="Xu Z."/>
        </authorList>
    </citation>
    <scope>NUCLEOTIDE SEQUENCE</scope>
    <source>
        <strain evidence="2">K 70/01</strain>
    </source>
</reference>
<evidence type="ECO:0000256" key="1">
    <source>
        <dbReference type="SAM" id="MobiDB-lite"/>
    </source>
</evidence>
<organism evidence="2 3">
    <name type="scientific">Leucobacter tardus</name>
    <dbReference type="NCBI Taxonomy" id="501483"/>
    <lineage>
        <taxon>Bacteria</taxon>
        <taxon>Bacillati</taxon>
        <taxon>Actinomycetota</taxon>
        <taxon>Actinomycetes</taxon>
        <taxon>Micrococcales</taxon>
        <taxon>Microbacteriaceae</taxon>
        <taxon>Leucobacter</taxon>
    </lineage>
</organism>
<feature type="compositionally biased region" description="Basic and acidic residues" evidence="1">
    <location>
        <begin position="7"/>
        <end position="38"/>
    </location>
</feature>
<feature type="compositionally biased region" description="Acidic residues" evidence="1">
    <location>
        <begin position="58"/>
        <end position="70"/>
    </location>
</feature>
<gene>
    <name evidence="2" type="ORF">J4H85_01475</name>
</gene>
<dbReference type="Proteomes" id="UP000668403">
    <property type="component" value="Unassembled WGS sequence"/>
</dbReference>
<dbReference type="AlphaFoldDB" id="A0A939QBG1"/>
<accession>A0A939QBG1</accession>
<evidence type="ECO:0008006" key="4">
    <source>
        <dbReference type="Google" id="ProtNLM"/>
    </source>
</evidence>
<name>A0A939QBG1_9MICO</name>
<protein>
    <recommendedName>
        <fullName evidence="4">CsbD family protein</fullName>
    </recommendedName>
</protein>
<comment type="caution">
    <text evidence="2">The sequence shown here is derived from an EMBL/GenBank/DDBJ whole genome shotgun (WGS) entry which is preliminary data.</text>
</comment>
<sequence length="77" mass="8510">MGSHSEGPSKAEELLGRIERSAGRVEERIGSKRGDDFAAIHGRVRRRRAEERLRPDEAETPNDQVDEGASDETGADH</sequence>
<evidence type="ECO:0000313" key="2">
    <source>
        <dbReference type="EMBL" id="MBO2988672.1"/>
    </source>
</evidence>
<keyword evidence="3" id="KW-1185">Reference proteome</keyword>
<dbReference type="EMBL" id="JAGFBF010000001">
    <property type="protein sequence ID" value="MBO2988672.1"/>
    <property type="molecule type" value="Genomic_DNA"/>
</dbReference>
<evidence type="ECO:0000313" key="3">
    <source>
        <dbReference type="Proteomes" id="UP000668403"/>
    </source>
</evidence>
<feature type="compositionally biased region" description="Basic and acidic residues" evidence="1">
    <location>
        <begin position="48"/>
        <end position="57"/>
    </location>
</feature>
<feature type="region of interest" description="Disordered" evidence="1">
    <location>
        <begin position="1"/>
        <end position="77"/>
    </location>
</feature>